<evidence type="ECO:0000313" key="9">
    <source>
        <dbReference type="EMBL" id="MET3597806.1"/>
    </source>
</evidence>
<dbReference type="PANTHER" id="PTHR42862:SF1">
    <property type="entry name" value="DELTA-1-PYRROLINE-5-CARBOXYLATE DEHYDROGENASE 2, ISOFORM A-RELATED"/>
    <property type="match status" value="1"/>
</dbReference>
<organism evidence="9 10">
    <name type="scientific">Mesorhizobium shonense</name>
    <dbReference type="NCBI Taxonomy" id="1209948"/>
    <lineage>
        <taxon>Bacteria</taxon>
        <taxon>Pseudomonadati</taxon>
        <taxon>Pseudomonadota</taxon>
        <taxon>Alphaproteobacteria</taxon>
        <taxon>Hyphomicrobiales</taxon>
        <taxon>Phyllobacteriaceae</taxon>
        <taxon>Mesorhizobium</taxon>
    </lineage>
</organism>
<gene>
    <name evidence="9" type="ORF">ABID26_007232</name>
</gene>
<evidence type="ECO:0000256" key="4">
    <source>
        <dbReference type="ARBA" id="ARBA00023027"/>
    </source>
</evidence>
<name>A0ABV2I4H0_9HYPH</name>
<evidence type="ECO:0000256" key="7">
    <source>
        <dbReference type="RuleBase" id="RU003345"/>
    </source>
</evidence>
<sequence>MTIPGVDMTIGLAMKAAIGREARTRAIRGLDEVIYRSHQADLTRLVRNQVTKPVLWTQILTRKGKLGYPVGTNTVFRRLKMAELPRVTYSNVGVDLSPVHAHLDPMIPGFEKDTLGREWSTPFATGAREKIFSPIERTISLGKFPVSTPTDVKFAIKAARAGAKVWNRSTLDDRLAFGARWREALAERKYDLGLAALYEIGKSRIEAVGEVEECLDFVEYYASELKANNGFVRPMNELVENETTVSTLKPYGVFAVIAPFNFPLALSINMVSGALLTGNAVVYKPSPGCALTGLLLAETLHAAGLPDGVFNIVLGDGEVGRLLATDDGIDGVAFTGSHKTGMSIFRHMATLPYVKPVIAEMGGKNPAYVTSKADLDRAAQGVARSAFGLQGQKCSACSVVYVDERVKAEFIYKLVAFAGKLVVGDPRKAETFMGPVYGDATVDRFKAVLSEVEGKGKVHFGGAALGQGFPDNYVLPTIVELDGPSRLTREELFMPFLVVRGFDSLEAAIQEGNDIAYGLSAGIFTNDQNELQYFLDFAEAGVLYANRASGATTGAWPGAQPFCGWKGTGVSGKGGLGSWFLPQYLREQSHTIMTR</sequence>
<reference evidence="9 10" key="1">
    <citation type="submission" date="2024-06" db="EMBL/GenBank/DDBJ databases">
        <title>Genomic Encyclopedia of Type Strains, Phase IV (KMG-IV): sequencing the most valuable type-strain genomes for metagenomic binning, comparative biology and taxonomic classification.</title>
        <authorList>
            <person name="Goeker M."/>
        </authorList>
    </citation>
    <scope>NUCLEOTIDE SEQUENCE [LARGE SCALE GENOMIC DNA]</scope>
    <source>
        <strain evidence="9 10">DSM 29846</strain>
    </source>
</reference>
<dbReference type="PANTHER" id="PTHR42862">
    <property type="entry name" value="DELTA-1-PYRROLINE-5-CARBOXYLATE DEHYDROGENASE 1, ISOFORM A-RELATED"/>
    <property type="match status" value="1"/>
</dbReference>
<feature type="active site" evidence="6">
    <location>
        <position position="360"/>
    </location>
</feature>
<comment type="caution">
    <text evidence="9">The sequence shown here is derived from an EMBL/GenBank/DDBJ whole genome shotgun (WGS) entry which is preliminary data.</text>
</comment>
<evidence type="ECO:0000256" key="3">
    <source>
        <dbReference type="ARBA" id="ARBA00023002"/>
    </source>
</evidence>
<dbReference type="InterPro" id="IPR016162">
    <property type="entry name" value="Ald_DH_N"/>
</dbReference>
<dbReference type="SUPFAM" id="SSF53720">
    <property type="entry name" value="ALDH-like"/>
    <property type="match status" value="1"/>
</dbReference>
<dbReference type="Gene3D" id="3.40.309.10">
    <property type="entry name" value="Aldehyde Dehydrogenase, Chain A, domain 2"/>
    <property type="match status" value="1"/>
</dbReference>
<dbReference type="Proteomes" id="UP001549036">
    <property type="component" value="Unassembled WGS sequence"/>
</dbReference>
<evidence type="ECO:0000256" key="5">
    <source>
        <dbReference type="ARBA" id="ARBA00048142"/>
    </source>
</evidence>
<dbReference type="Pfam" id="PF00171">
    <property type="entry name" value="Aldedh"/>
    <property type="match status" value="1"/>
</dbReference>
<dbReference type="InterPro" id="IPR016161">
    <property type="entry name" value="Ald_DH/histidinol_DH"/>
</dbReference>
<dbReference type="Gene3D" id="3.40.605.10">
    <property type="entry name" value="Aldehyde Dehydrogenase, Chain A, domain 1"/>
    <property type="match status" value="1"/>
</dbReference>
<proteinExistence type="inferred from homology"/>
<dbReference type="PROSITE" id="PS00687">
    <property type="entry name" value="ALDEHYDE_DEHYDR_GLU"/>
    <property type="match status" value="1"/>
</dbReference>
<protein>
    <recommendedName>
        <fullName evidence="2">L-glutamate gamma-semialdehyde dehydrogenase</fullName>
        <ecNumber evidence="2">1.2.1.88</ecNumber>
    </recommendedName>
</protein>
<comment type="pathway">
    <text evidence="1">Amino-acid degradation; L-proline degradation into L-glutamate; L-glutamate from L-proline: step 2/2.</text>
</comment>
<dbReference type="PROSITE" id="PS00070">
    <property type="entry name" value="ALDEHYDE_DEHYDR_CYS"/>
    <property type="match status" value="1"/>
</dbReference>
<evidence type="ECO:0000313" key="10">
    <source>
        <dbReference type="Proteomes" id="UP001549036"/>
    </source>
</evidence>
<dbReference type="InterPro" id="IPR050485">
    <property type="entry name" value="Proline_metab_enzyme"/>
</dbReference>
<dbReference type="GO" id="GO:0003842">
    <property type="term" value="F:L-glutamate gamma-semialdehyde dehydrogenase activity"/>
    <property type="evidence" value="ECO:0007669"/>
    <property type="project" value="UniProtKB-EC"/>
</dbReference>
<dbReference type="InterPro" id="IPR016163">
    <property type="entry name" value="Ald_DH_C"/>
</dbReference>
<keyword evidence="3 7" id="KW-0560">Oxidoreductase</keyword>
<comment type="catalytic activity">
    <reaction evidence="5">
        <text>L-glutamate 5-semialdehyde + NAD(+) + H2O = L-glutamate + NADH + 2 H(+)</text>
        <dbReference type="Rhea" id="RHEA:30235"/>
        <dbReference type="ChEBI" id="CHEBI:15377"/>
        <dbReference type="ChEBI" id="CHEBI:15378"/>
        <dbReference type="ChEBI" id="CHEBI:29985"/>
        <dbReference type="ChEBI" id="CHEBI:57540"/>
        <dbReference type="ChEBI" id="CHEBI:57945"/>
        <dbReference type="ChEBI" id="CHEBI:58066"/>
        <dbReference type="EC" id="1.2.1.88"/>
    </reaction>
</comment>
<feature type="domain" description="Aldehyde dehydrogenase" evidence="8">
    <location>
        <begin position="130"/>
        <end position="586"/>
    </location>
</feature>
<dbReference type="RefSeq" id="WP_354418192.1">
    <property type="nucleotide sequence ID" value="NZ_JBEPLM010000031.1"/>
</dbReference>
<accession>A0ABV2I4H0</accession>
<evidence type="ECO:0000256" key="2">
    <source>
        <dbReference type="ARBA" id="ARBA00012884"/>
    </source>
</evidence>
<dbReference type="EMBL" id="JBEPLM010000031">
    <property type="protein sequence ID" value="MET3597806.1"/>
    <property type="molecule type" value="Genomic_DNA"/>
</dbReference>
<evidence type="ECO:0000256" key="6">
    <source>
        <dbReference type="PROSITE-ProRule" id="PRU10007"/>
    </source>
</evidence>
<dbReference type="InterPro" id="IPR016160">
    <property type="entry name" value="Ald_DH_CS_CYS"/>
</dbReference>
<keyword evidence="10" id="KW-1185">Reference proteome</keyword>
<evidence type="ECO:0000259" key="8">
    <source>
        <dbReference type="Pfam" id="PF00171"/>
    </source>
</evidence>
<dbReference type="InterPro" id="IPR029510">
    <property type="entry name" value="Ald_DH_CS_GLU"/>
</dbReference>
<dbReference type="EC" id="1.2.1.88" evidence="2"/>
<dbReference type="InterPro" id="IPR015590">
    <property type="entry name" value="Aldehyde_DH_dom"/>
</dbReference>
<keyword evidence="4" id="KW-0520">NAD</keyword>
<evidence type="ECO:0000256" key="1">
    <source>
        <dbReference type="ARBA" id="ARBA00004786"/>
    </source>
</evidence>
<comment type="similarity">
    <text evidence="7">Belongs to the aldehyde dehydrogenase family.</text>
</comment>